<proteinExistence type="inferred from homology"/>
<keyword evidence="4" id="KW-0547">Nucleotide-binding</keyword>
<feature type="domain" description="Torsin-1A C-terminal" evidence="9">
    <location>
        <begin position="411"/>
        <end position="465"/>
    </location>
</feature>
<dbReference type="Pfam" id="PF21376">
    <property type="entry name" value="TOR1A_C"/>
    <property type="match status" value="1"/>
</dbReference>
<keyword evidence="5" id="KW-0067">ATP-binding</keyword>
<accession>A0A9D3Q867</accession>
<evidence type="ECO:0000259" key="9">
    <source>
        <dbReference type="Pfam" id="PF21376"/>
    </source>
</evidence>
<dbReference type="PRINTS" id="PR00300">
    <property type="entry name" value="CLPPROTEASEA"/>
</dbReference>
<dbReference type="Gene3D" id="3.40.50.300">
    <property type="entry name" value="P-loop containing nucleotide triphosphate hydrolases"/>
    <property type="match status" value="1"/>
</dbReference>
<evidence type="ECO:0000256" key="4">
    <source>
        <dbReference type="ARBA" id="ARBA00022741"/>
    </source>
</evidence>
<dbReference type="GO" id="GO:0016887">
    <property type="term" value="F:ATP hydrolysis activity"/>
    <property type="evidence" value="ECO:0007669"/>
    <property type="project" value="InterPro"/>
</dbReference>
<comment type="similarity">
    <text evidence="2">Belongs to the ClpA/ClpB family. Torsin subfamily.</text>
</comment>
<dbReference type="PANTHER" id="PTHR10760">
    <property type="entry name" value="TORSIN"/>
    <property type="match status" value="1"/>
</dbReference>
<dbReference type="GO" id="GO:0016020">
    <property type="term" value="C:membrane"/>
    <property type="evidence" value="ECO:0007669"/>
    <property type="project" value="UniProtKB-SubCell"/>
</dbReference>
<dbReference type="InterPro" id="IPR001270">
    <property type="entry name" value="ClpA/B"/>
</dbReference>
<gene>
    <name evidence="10" type="ORF">MATL_G00062320</name>
</gene>
<feature type="region of interest" description="Disordered" evidence="8">
    <location>
        <begin position="57"/>
        <end position="86"/>
    </location>
</feature>
<evidence type="ECO:0000256" key="6">
    <source>
        <dbReference type="ARBA" id="ARBA00022989"/>
    </source>
</evidence>
<dbReference type="OrthoDB" id="9443236at2759"/>
<evidence type="ECO:0000256" key="1">
    <source>
        <dbReference type="ARBA" id="ARBA00004167"/>
    </source>
</evidence>
<keyword evidence="3" id="KW-0812">Transmembrane</keyword>
<comment type="caution">
    <text evidence="10">The sequence shown here is derived from an EMBL/GenBank/DDBJ whole genome shotgun (WGS) entry which is preliminary data.</text>
</comment>
<keyword evidence="7" id="KW-0472">Membrane</keyword>
<reference evidence="10" key="1">
    <citation type="submission" date="2021-01" db="EMBL/GenBank/DDBJ databases">
        <authorList>
            <person name="Zahm M."/>
            <person name="Roques C."/>
            <person name="Cabau C."/>
            <person name="Klopp C."/>
            <person name="Donnadieu C."/>
            <person name="Jouanno E."/>
            <person name="Lampietro C."/>
            <person name="Louis A."/>
            <person name="Herpin A."/>
            <person name="Echchiki A."/>
            <person name="Berthelot C."/>
            <person name="Parey E."/>
            <person name="Roest-Crollius H."/>
            <person name="Braasch I."/>
            <person name="Postlethwait J."/>
            <person name="Bobe J."/>
            <person name="Montfort J."/>
            <person name="Bouchez O."/>
            <person name="Begum T."/>
            <person name="Mejri S."/>
            <person name="Adams A."/>
            <person name="Chen W.-J."/>
            <person name="Guiguen Y."/>
        </authorList>
    </citation>
    <scope>NUCLEOTIDE SEQUENCE</scope>
    <source>
        <strain evidence="10">YG-15Mar2019-1</strain>
        <tissue evidence="10">Brain</tissue>
    </source>
</reference>
<dbReference type="GO" id="GO:0005524">
    <property type="term" value="F:ATP binding"/>
    <property type="evidence" value="ECO:0007669"/>
    <property type="project" value="UniProtKB-KW"/>
</dbReference>
<dbReference type="GO" id="GO:0005635">
    <property type="term" value="C:nuclear envelope"/>
    <property type="evidence" value="ECO:0007669"/>
    <property type="project" value="TreeGrafter"/>
</dbReference>
<dbReference type="InterPro" id="IPR027417">
    <property type="entry name" value="P-loop_NTPase"/>
</dbReference>
<dbReference type="AlphaFoldDB" id="A0A9D3Q867"/>
<dbReference type="InterPro" id="IPR049337">
    <property type="entry name" value="TOR1A_C"/>
</dbReference>
<evidence type="ECO:0000256" key="8">
    <source>
        <dbReference type="SAM" id="MobiDB-lite"/>
    </source>
</evidence>
<evidence type="ECO:0000256" key="7">
    <source>
        <dbReference type="ARBA" id="ARBA00023136"/>
    </source>
</evidence>
<evidence type="ECO:0000256" key="3">
    <source>
        <dbReference type="ARBA" id="ARBA00022692"/>
    </source>
</evidence>
<dbReference type="InterPro" id="IPR010448">
    <property type="entry name" value="Torsin"/>
</dbReference>
<keyword evidence="6" id="KW-1133">Transmembrane helix</keyword>
<dbReference type="Pfam" id="PF06309">
    <property type="entry name" value="Torsin"/>
    <property type="match status" value="1"/>
</dbReference>
<dbReference type="EMBL" id="JAFDVH010000004">
    <property type="protein sequence ID" value="KAG7481024.1"/>
    <property type="molecule type" value="Genomic_DNA"/>
</dbReference>
<evidence type="ECO:0000313" key="11">
    <source>
        <dbReference type="Proteomes" id="UP001046870"/>
    </source>
</evidence>
<name>A0A9D3Q867_MEGAT</name>
<evidence type="ECO:0000313" key="10">
    <source>
        <dbReference type="EMBL" id="KAG7481024.1"/>
    </source>
</evidence>
<evidence type="ECO:0000256" key="5">
    <source>
        <dbReference type="ARBA" id="ARBA00022840"/>
    </source>
</evidence>
<sequence length="468" mass="52112">MRKYLSSTVLAGIPSDCQDVGGQCLRVTTDLVAHGPISAGVKCGSKLVPVSVVAKMEDKDTSDSPTDSQPEEEEQTALPSPGASPFSAKLKAMMRIRNKYQAMKMRRLEMGSALSVAGRPSLRSTSPEIFTFDGVVANKNAPPNKKKKKKRSRVLFPNDSRKFLPTKERSRAKPCLMLLSIIVFLQVYNAIENLDDHVVKYDLEGLEKTLRREVFGQQEATGELLAHLNDYLSTYVHNKPLAVSLHGPTGVGKSHLGRILARHFHSVVGQQLVMQYYAMHHCPLEENAASCARDLVLQVTEVVSQAETEEKIPVFIFDEVEFMHGQLLDALHSLLQPNQTNEYLNAIYVLISSLGESEITKYVLQNSSSEVPPGRGGVRQLGRELGPLLRLFLEEQHPLWAEVDFVPLTLLEKSHVMDCFLDEMTREGFYPDRLHVEQLAGELSYYSAGGRQFSHNGCKQVVAKVNLL</sequence>
<organism evidence="10 11">
    <name type="scientific">Megalops atlanticus</name>
    <name type="common">Tarpon</name>
    <name type="synonym">Clupea gigantea</name>
    <dbReference type="NCBI Taxonomy" id="7932"/>
    <lineage>
        <taxon>Eukaryota</taxon>
        <taxon>Metazoa</taxon>
        <taxon>Chordata</taxon>
        <taxon>Craniata</taxon>
        <taxon>Vertebrata</taxon>
        <taxon>Euteleostomi</taxon>
        <taxon>Actinopterygii</taxon>
        <taxon>Neopterygii</taxon>
        <taxon>Teleostei</taxon>
        <taxon>Elopiformes</taxon>
        <taxon>Megalopidae</taxon>
        <taxon>Megalops</taxon>
    </lineage>
</organism>
<comment type="subcellular location">
    <subcellularLocation>
        <location evidence="1">Membrane</location>
        <topology evidence="1">Single-pass membrane protein</topology>
    </subcellularLocation>
</comment>
<protein>
    <recommendedName>
        <fullName evidence="9">Torsin-1A C-terminal domain-containing protein</fullName>
    </recommendedName>
</protein>
<keyword evidence="11" id="KW-1185">Reference proteome</keyword>
<dbReference type="Proteomes" id="UP001046870">
    <property type="component" value="Chromosome 4"/>
</dbReference>
<dbReference type="PANTHER" id="PTHR10760:SF1">
    <property type="entry name" value="TORSIN-4A"/>
    <property type="match status" value="1"/>
</dbReference>
<dbReference type="SUPFAM" id="SSF52540">
    <property type="entry name" value="P-loop containing nucleoside triphosphate hydrolases"/>
    <property type="match status" value="1"/>
</dbReference>
<dbReference type="GO" id="GO:0005788">
    <property type="term" value="C:endoplasmic reticulum lumen"/>
    <property type="evidence" value="ECO:0007669"/>
    <property type="project" value="TreeGrafter"/>
</dbReference>
<evidence type="ECO:0000256" key="2">
    <source>
        <dbReference type="ARBA" id="ARBA00006235"/>
    </source>
</evidence>